<proteinExistence type="predicted"/>
<dbReference type="KEGG" id="ect:ECIAI39_4120"/>
<accession>A0A0H3MM80</accession>
<protein>
    <submittedName>
        <fullName evidence="1">Uncharacterized protein</fullName>
    </submittedName>
</protein>
<evidence type="ECO:0000313" key="1">
    <source>
        <dbReference type="EMBL" id="CAR20228.1"/>
    </source>
</evidence>
<sequence>MIGVGHIRKINLLENFILIGCANVLLNVKRFQFVANNINRADFNDRCQSMSNVSPDKGPGQGKINIQLSDVLLRSLRC</sequence>
<dbReference type="HOGENOM" id="CLU_199619_0_0_6"/>
<dbReference type="Proteomes" id="UP000000749">
    <property type="component" value="Chromosome"/>
</dbReference>
<gene>
    <name evidence="1" type="ordered locus">ECIAI39_4120</name>
</gene>
<reference evidence="2" key="1">
    <citation type="journal article" date="2009" name="PLoS Genet.">
        <title>Organised genome dynamics in the Escherichia coli species results in highly diverse adaptive paths.</title>
        <authorList>
            <person name="Touchon M."/>
            <person name="Hoede C."/>
            <person name="Tenaillon O."/>
            <person name="Barbe V."/>
            <person name="Baeriswyl S."/>
            <person name="Bidet P."/>
            <person name="Bingen E."/>
            <person name="Bonacorsi S."/>
            <person name="Bouchier C."/>
            <person name="Bouvet O."/>
            <person name="Calteau A."/>
            <person name="Chiapello H."/>
            <person name="Clermont O."/>
            <person name="Cruveiller S."/>
            <person name="Danchin A."/>
            <person name="Diard M."/>
            <person name="Dossat C."/>
            <person name="Karoui M.E."/>
            <person name="Frapy E."/>
            <person name="Garry L."/>
            <person name="Ghigo J.M."/>
            <person name="Gilles A.M."/>
            <person name="Johnson J."/>
            <person name="Le Bouguenec C."/>
            <person name="Lescat M."/>
            <person name="Mangenot S."/>
            <person name="Martinez-Jehanne V."/>
            <person name="Matic I."/>
            <person name="Nassif X."/>
            <person name="Oztas S."/>
            <person name="Petit M.A."/>
            <person name="Pichon C."/>
            <person name="Rouy Z."/>
            <person name="Ruf C.S."/>
            <person name="Schneider D."/>
            <person name="Tourret J."/>
            <person name="Vacherie B."/>
            <person name="Vallenet D."/>
            <person name="Medigue C."/>
            <person name="Rocha E.P.C."/>
            <person name="Denamur E."/>
        </authorList>
    </citation>
    <scope>NUCLEOTIDE SEQUENCE [LARGE SCALE GENOMIC DNA]</scope>
    <source>
        <strain evidence="2">IAI39 / ExPEC</strain>
    </source>
</reference>
<name>A0A0H3MM80_ECO7I</name>
<evidence type="ECO:0000313" key="2">
    <source>
        <dbReference type="Proteomes" id="UP000000749"/>
    </source>
</evidence>
<dbReference type="AlphaFoldDB" id="A0A0H3MM80"/>
<organism evidence="1 2">
    <name type="scientific">Escherichia coli O7:K1 (strain IAI39 / ExPEC)</name>
    <dbReference type="NCBI Taxonomy" id="585057"/>
    <lineage>
        <taxon>Bacteria</taxon>
        <taxon>Pseudomonadati</taxon>
        <taxon>Pseudomonadota</taxon>
        <taxon>Gammaproteobacteria</taxon>
        <taxon>Enterobacterales</taxon>
        <taxon>Enterobacteriaceae</taxon>
        <taxon>Escherichia</taxon>
    </lineage>
</organism>
<dbReference type="EMBL" id="CU928164">
    <property type="protein sequence ID" value="CAR20228.1"/>
    <property type="molecule type" value="Genomic_DNA"/>
</dbReference>